<evidence type="ECO:0000313" key="16">
    <source>
        <dbReference type="EMBL" id="KKB57340.1"/>
    </source>
</evidence>
<dbReference type="PANTHER" id="PTHR32552">
    <property type="entry name" value="FERRICHROME IRON RECEPTOR-RELATED"/>
    <property type="match status" value="1"/>
</dbReference>
<evidence type="ECO:0000313" key="17">
    <source>
        <dbReference type="Proteomes" id="UP000033035"/>
    </source>
</evidence>
<dbReference type="GO" id="GO:0009279">
    <property type="term" value="C:cell outer membrane"/>
    <property type="evidence" value="ECO:0007669"/>
    <property type="project" value="UniProtKB-SubCell"/>
</dbReference>
<feature type="domain" description="TonB-dependent receptor plug" evidence="15">
    <location>
        <begin position="151"/>
        <end position="274"/>
    </location>
</feature>
<dbReference type="SUPFAM" id="SSF56935">
    <property type="entry name" value="Porins"/>
    <property type="match status" value="1"/>
</dbReference>
<dbReference type="InterPro" id="IPR037066">
    <property type="entry name" value="Plug_dom_sf"/>
</dbReference>
<evidence type="ECO:0000256" key="8">
    <source>
        <dbReference type="ARBA" id="ARBA00023077"/>
    </source>
</evidence>
<keyword evidence="5 11" id="KW-0812">Transmembrane</keyword>
<evidence type="ECO:0000256" key="3">
    <source>
        <dbReference type="ARBA" id="ARBA00022452"/>
    </source>
</evidence>
<dbReference type="PANTHER" id="PTHR32552:SF81">
    <property type="entry name" value="TONB-DEPENDENT OUTER MEMBRANE RECEPTOR"/>
    <property type="match status" value="1"/>
</dbReference>
<sequence length="1116" mass="123435">MNQQMFCSKKQSYNSAFNGQPLKASSLCLCLALTAGLAFPQTVFAKAGTEMAVTQQQTIKVTGQIIDATGFGLPGVNIAVKGTTTGTISDVDGNYSIDVPANAELVFSFMGYQSQTIQVKGQTVINLEMKEDSELLDEVVVTALGMSREKKALGYAMTEIKGDEIAKVNVVNPINGIQGKVAGVQINMGNSGPQSSQRILIRGNSSLGGNNQPIFVVDGVIIDNEVMDPDKVNSQTQDFGNDLKNLNADDFESMSVLKGAAATALYGSRAANGVVLITTKKGKKGSGIGVSLSHSETWDVVYATPDVQNEFGMGTQPVWSLNSDGSDNRHISTGRNFGPRFDGQPYYVDNYEGIFQASKNNIKDMYQTGRYMNTNVAVSGGDEKGAFRFSYSNLKSNGVTFNNDFSRNSFSLNASRDLSKFLKAEGGFAYIRSKAINPTYQGGDKSPVYDFMFNAPREYDVKYWLNNYKSAKGDGYNGEDPFGYSSTLFDYLENRYSQVEDNFRANLGLDVKILDWLTLKVKGDIYKIFKTYEAKVFATGQSNYDGSKYEINDERKDQYKVTGMLSAHHSFEDFNISGSVAAEQWDTRSGYHKTKSTNGLRIPGQYDMTNSVAPATTEVRYKTKRKRINSVYAFANMDYKSQIFLDITGRNDWSSALIYADGTGTTSYFYPSVSASWIMTETFRDRLPDFLSFAKIRGSYAVVGNDCDPYLTTATGYYTFDNTYVNPFDSKDYPYYKYDSEYLRNNALKPEKQYALEFGLEAKFFNNRLGFDLAYYKTNTKNQILALSMPKETGVTARWINAGNIQNSGVELLINATPIETKDWLWDLSLNLTHNSNKIIELAPGVERYKLKGGGGDTEAWATVGGAYGDIYTSYAYTRNEAGEKILNQDGSWRRSGTSEKIGSIQPKLLGGLSSSLTWKNLSFNVVLDARFGGDIFSGSYNYGMSNGILKSSLFGRTEEYGGLPRTLDDGRVINDGMIPEGVFAEGININGTDVSGMSYQEAYEKGLVKPLSAYKYYANLADWGSGIRETGIQKCSWIALRELSLRYSLPSKWISKLYVQNVNVGLVCRNVGFLYNSLPDNINPEGLRSNYTSEYYEAGGSALTRNYGFSINVSF</sequence>
<dbReference type="GO" id="GO:0006826">
    <property type="term" value="P:iron ion transport"/>
    <property type="evidence" value="ECO:0007669"/>
    <property type="project" value="UniProtKB-KW"/>
</dbReference>
<evidence type="ECO:0000256" key="10">
    <source>
        <dbReference type="ARBA" id="ARBA00023237"/>
    </source>
</evidence>
<keyword evidence="4" id="KW-0410">Iron transport</keyword>
<dbReference type="Gene3D" id="2.170.130.10">
    <property type="entry name" value="TonB-dependent receptor, plug domain"/>
    <property type="match status" value="1"/>
</dbReference>
<dbReference type="InterPro" id="IPR012910">
    <property type="entry name" value="Plug_dom"/>
</dbReference>
<dbReference type="RefSeq" id="WP_225607956.1">
    <property type="nucleotide sequence ID" value="NZ_KE386765.1"/>
</dbReference>
<keyword evidence="10 11" id="KW-0998">Cell outer membrane</keyword>
<comment type="similarity">
    <text evidence="11 12">Belongs to the TonB-dependent receptor family.</text>
</comment>
<evidence type="ECO:0000256" key="7">
    <source>
        <dbReference type="ARBA" id="ARBA00023065"/>
    </source>
</evidence>
<keyword evidence="3 11" id="KW-1134">Transmembrane beta strand</keyword>
<evidence type="ECO:0000256" key="6">
    <source>
        <dbReference type="ARBA" id="ARBA00023004"/>
    </source>
</evidence>
<keyword evidence="7" id="KW-0406">Ion transport</keyword>
<dbReference type="FunFam" id="2.60.40.1120:FF:000003">
    <property type="entry name" value="Outer membrane protein Omp121"/>
    <property type="match status" value="1"/>
</dbReference>
<keyword evidence="13" id="KW-0732">Signal</keyword>
<proteinExistence type="inferred from homology"/>
<dbReference type="PROSITE" id="PS52016">
    <property type="entry name" value="TONB_DEPENDENT_REC_3"/>
    <property type="match status" value="1"/>
</dbReference>
<feature type="signal peptide" evidence="13">
    <location>
        <begin position="1"/>
        <end position="45"/>
    </location>
</feature>
<evidence type="ECO:0000256" key="1">
    <source>
        <dbReference type="ARBA" id="ARBA00004571"/>
    </source>
</evidence>
<evidence type="ECO:0000256" key="11">
    <source>
        <dbReference type="PROSITE-ProRule" id="PRU01360"/>
    </source>
</evidence>
<evidence type="ECO:0000256" key="2">
    <source>
        <dbReference type="ARBA" id="ARBA00022448"/>
    </source>
</evidence>
<dbReference type="NCBIfam" id="TIGR04057">
    <property type="entry name" value="SusC_RagA_signa"/>
    <property type="match status" value="1"/>
</dbReference>
<dbReference type="InterPro" id="IPR023997">
    <property type="entry name" value="TonB-dep_OMP_SusC/RagA_CS"/>
</dbReference>
<evidence type="ECO:0000256" key="4">
    <source>
        <dbReference type="ARBA" id="ARBA00022496"/>
    </source>
</evidence>
<keyword evidence="17" id="KW-1185">Reference proteome</keyword>
<dbReference type="SUPFAM" id="SSF49464">
    <property type="entry name" value="Carboxypeptidase regulatory domain-like"/>
    <property type="match status" value="1"/>
</dbReference>
<dbReference type="InterPro" id="IPR023996">
    <property type="entry name" value="TonB-dep_OMP_SusC/RagA"/>
</dbReference>
<comment type="subcellular location">
    <subcellularLocation>
        <location evidence="1 11">Cell outer membrane</location>
        <topology evidence="1 11">Multi-pass membrane protein</topology>
    </subcellularLocation>
</comment>
<evidence type="ECO:0000256" key="12">
    <source>
        <dbReference type="RuleBase" id="RU003357"/>
    </source>
</evidence>
<evidence type="ECO:0000259" key="14">
    <source>
        <dbReference type="Pfam" id="PF00593"/>
    </source>
</evidence>
<dbReference type="AlphaFoldDB" id="A0A0F5JIC0"/>
<keyword evidence="9 11" id="KW-0472">Membrane</keyword>
<dbReference type="Gene3D" id="2.40.170.20">
    <property type="entry name" value="TonB-dependent receptor, beta-barrel domain"/>
    <property type="match status" value="1"/>
</dbReference>
<organism evidence="16 17">
    <name type="scientific">Parabacteroides gordonii MS-1 = DSM 23371</name>
    <dbReference type="NCBI Taxonomy" id="1203610"/>
    <lineage>
        <taxon>Bacteria</taxon>
        <taxon>Pseudomonadati</taxon>
        <taxon>Bacteroidota</taxon>
        <taxon>Bacteroidia</taxon>
        <taxon>Bacteroidales</taxon>
        <taxon>Tannerellaceae</taxon>
        <taxon>Parabacteroides</taxon>
    </lineage>
</organism>
<dbReference type="EMBL" id="AQHW01000013">
    <property type="protein sequence ID" value="KKB57340.1"/>
    <property type="molecule type" value="Genomic_DNA"/>
</dbReference>
<gene>
    <name evidence="16" type="ORF">HMPREF1536_02062</name>
</gene>
<feature type="domain" description="TonB-dependent receptor-like beta-barrel" evidence="14">
    <location>
        <begin position="461"/>
        <end position="876"/>
    </location>
</feature>
<dbReference type="InterPro" id="IPR008969">
    <property type="entry name" value="CarboxyPept-like_regulatory"/>
</dbReference>
<keyword evidence="2 11" id="KW-0813">Transport</keyword>
<dbReference type="Pfam" id="PF13715">
    <property type="entry name" value="CarbopepD_reg_2"/>
    <property type="match status" value="1"/>
</dbReference>
<name>A0A0F5JIC0_9BACT</name>
<feature type="chain" id="PRO_5002490053" evidence="13">
    <location>
        <begin position="46"/>
        <end position="1116"/>
    </location>
</feature>
<dbReference type="InterPro" id="IPR039426">
    <property type="entry name" value="TonB-dep_rcpt-like"/>
</dbReference>
<dbReference type="Gene3D" id="2.60.40.1120">
    <property type="entry name" value="Carboxypeptidase-like, regulatory domain"/>
    <property type="match status" value="1"/>
</dbReference>
<reference evidence="16 17" key="1">
    <citation type="submission" date="2013-04" db="EMBL/GenBank/DDBJ databases">
        <title>The Genome Sequence of Parabacteroides gordonii DSM 23371.</title>
        <authorList>
            <consortium name="The Broad Institute Genomics Platform"/>
            <person name="Earl A."/>
            <person name="Ward D."/>
            <person name="Feldgarden M."/>
            <person name="Gevers D."/>
            <person name="Martens E."/>
            <person name="Sakamoto M."/>
            <person name="Benno Y."/>
            <person name="Suzuki N."/>
            <person name="Matsunaga N."/>
            <person name="Koshihara K."/>
            <person name="Seki M."/>
            <person name="Komiya H."/>
            <person name="Walker B."/>
            <person name="Young S."/>
            <person name="Zeng Q."/>
            <person name="Gargeya S."/>
            <person name="Fitzgerald M."/>
            <person name="Haas B."/>
            <person name="Abouelleil A."/>
            <person name="Allen A.W."/>
            <person name="Alvarado L."/>
            <person name="Arachchi H.M."/>
            <person name="Berlin A.M."/>
            <person name="Chapman S.B."/>
            <person name="Gainer-Dewar J."/>
            <person name="Goldberg J."/>
            <person name="Griggs A."/>
            <person name="Gujja S."/>
            <person name="Hansen M."/>
            <person name="Howarth C."/>
            <person name="Imamovic A."/>
            <person name="Ireland A."/>
            <person name="Larimer J."/>
            <person name="McCowan C."/>
            <person name="Murphy C."/>
            <person name="Pearson M."/>
            <person name="Poon T.W."/>
            <person name="Priest M."/>
            <person name="Roberts A."/>
            <person name="Saif S."/>
            <person name="Shea T."/>
            <person name="Sisk P."/>
            <person name="Sykes S."/>
            <person name="Wortman J."/>
            <person name="Nusbaum C."/>
            <person name="Birren B."/>
        </authorList>
    </citation>
    <scope>NUCLEOTIDE SEQUENCE [LARGE SCALE GENOMIC DNA]</scope>
    <source>
        <strain evidence="16 17">MS-1</strain>
    </source>
</reference>
<dbReference type="InterPro" id="IPR036942">
    <property type="entry name" value="Beta-barrel_TonB_sf"/>
</dbReference>
<dbReference type="Pfam" id="PF07715">
    <property type="entry name" value="Plug"/>
    <property type="match status" value="1"/>
</dbReference>
<accession>A0A0F5JIC0</accession>
<comment type="caution">
    <text evidence="16">The sequence shown here is derived from an EMBL/GenBank/DDBJ whole genome shotgun (WGS) entry which is preliminary data.</text>
</comment>
<dbReference type="Pfam" id="PF00593">
    <property type="entry name" value="TonB_dep_Rec_b-barrel"/>
    <property type="match status" value="1"/>
</dbReference>
<keyword evidence="8 12" id="KW-0798">TonB box</keyword>
<dbReference type="NCBIfam" id="TIGR04056">
    <property type="entry name" value="OMP_RagA_SusC"/>
    <property type="match status" value="1"/>
</dbReference>
<dbReference type="HOGENOM" id="CLU_004317_2_1_10"/>
<evidence type="ECO:0000256" key="9">
    <source>
        <dbReference type="ARBA" id="ARBA00023136"/>
    </source>
</evidence>
<protein>
    <submittedName>
        <fullName evidence="16">SusC/RagA family TonB-linked outer membrane protein</fullName>
    </submittedName>
</protein>
<dbReference type="PATRIC" id="fig|1203610.3.peg.2115"/>
<keyword evidence="6" id="KW-0408">Iron</keyword>
<evidence type="ECO:0000256" key="13">
    <source>
        <dbReference type="SAM" id="SignalP"/>
    </source>
</evidence>
<dbReference type="STRING" id="1203610.HMPREF1536_02062"/>
<dbReference type="Proteomes" id="UP000033035">
    <property type="component" value="Unassembled WGS sequence"/>
</dbReference>
<dbReference type="InterPro" id="IPR000531">
    <property type="entry name" value="Beta-barrel_TonB"/>
</dbReference>
<evidence type="ECO:0000256" key="5">
    <source>
        <dbReference type="ARBA" id="ARBA00022692"/>
    </source>
</evidence>
<evidence type="ECO:0000259" key="15">
    <source>
        <dbReference type="Pfam" id="PF07715"/>
    </source>
</evidence>